<evidence type="ECO:0000256" key="2">
    <source>
        <dbReference type="ARBA" id="ARBA00022475"/>
    </source>
</evidence>
<keyword evidence="9" id="KW-1185">Reference proteome</keyword>
<dbReference type="InterPro" id="IPR040582">
    <property type="entry name" value="OB_MalK-like"/>
</dbReference>
<dbReference type="InterPro" id="IPR003439">
    <property type="entry name" value="ABC_transporter-like_ATP-bd"/>
</dbReference>
<evidence type="ECO:0000313" key="9">
    <source>
        <dbReference type="Proteomes" id="UP001500782"/>
    </source>
</evidence>
<dbReference type="InterPro" id="IPR017871">
    <property type="entry name" value="ABC_transporter-like_CS"/>
</dbReference>
<keyword evidence="5" id="KW-1278">Translocase</keyword>
<dbReference type="SMART" id="SM00382">
    <property type="entry name" value="AAA"/>
    <property type="match status" value="1"/>
</dbReference>
<dbReference type="Pfam" id="PF00005">
    <property type="entry name" value="ABC_tran"/>
    <property type="match status" value="1"/>
</dbReference>
<gene>
    <name evidence="8" type="primary">ugpC_1</name>
    <name evidence="8" type="ORF">GCM10008967_11130</name>
</gene>
<dbReference type="CDD" id="cd03301">
    <property type="entry name" value="ABC_MalK_N"/>
    <property type="match status" value="1"/>
</dbReference>
<dbReference type="Gene3D" id="2.40.50.100">
    <property type="match status" value="1"/>
</dbReference>
<evidence type="ECO:0000256" key="3">
    <source>
        <dbReference type="ARBA" id="ARBA00022741"/>
    </source>
</evidence>
<dbReference type="RefSeq" id="WP_343797100.1">
    <property type="nucleotide sequence ID" value="NZ_BAAADJ010000011.1"/>
</dbReference>
<proteinExistence type="predicted"/>
<dbReference type="EMBL" id="BAAADJ010000011">
    <property type="protein sequence ID" value="GAA0322414.1"/>
    <property type="molecule type" value="Genomic_DNA"/>
</dbReference>
<feature type="domain" description="ABC transporter" evidence="7">
    <location>
        <begin position="4"/>
        <end position="235"/>
    </location>
</feature>
<organism evidence="8 9">
    <name type="scientific">Bacillus carboniphilus</name>
    <dbReference type="NCBI Taxonomy" id="86663"/>
    <lineage>
        <taxon>Bacteria</taxon>
        <taxon>Bacillati</taxon>
        <taxon>Bacillota</taxon>
        <taxon>Bacilli</taxon>
        <taxon>Bacillales</taxon>
        <taxon>Bacillaceae</taxon>
        <taxon>Bacillus</taxon>
    </lineage>
</organism>
<comment type="caution">
    <text evidence="8">The sequence shown here is derived from an EMBL/GenBank/DDBJ whole genome shotgun (WGS) entry which is preliminary data.</text>
</comment>
<dbReference type="PROSITE" id="PS00211">
    <property type="entry name" value="ABC_TRANSPORTER_1"/>
    <property type="match status" value="1"/>
</dbReference>
<dbReference type="InterPro" id="IPR047641">
    <property type="entry name" value="ABC_transpr_MalK/UgpC-like"/>
</dbReference>
<dbReference type="InterPro" id="IPR027417">
    <property type="entry name" value="P-loop_NTPase"/>
</dbReference>
<evidence type="ECO:0000256" key="5">
    <source>
        <dbReference type="ARBA" id="ARBA00022967"/>
    </source>
</evidence>
<dbReference type="GO" id="GO:0005524">
    <property type="term" value="F:ATP binding"/>
    <property type="evidence" value="ECO:0007669"/>
    <property type="project" value="UniProtKB-KW"/>
</dbReference>
<keyword evidence="3" id="KW-0547">Nucleotide-binding</keyword>
<evidence type="ECO:0000256" key="1">
    <source>
        <dbReference type="ARBA" id="ARBA00022448"/>
    </source>
</evidence>
<keyword evidence="2" id="KW-1003">Cell membrane</keyword>
<name>A0ABN0W130_9BACI</name>
<keyword evidence="1" id="KW-0813">Transport</keyword>
<protein>
    <submittedName>
        <fullName evidence="8">Sn-glycerol-3-phosphate ABC transporter ATP-binding protein UgpC</fullName>
    </submittedName>
</protein>
<sequence>MKKVELVDVSKSYDKKTNVISNINVTIEPGEFFVLVGPSGCGKSTMLRMIAGLEDITGGILRIGDKEANLLPPSKRDISMVFQNYALYPHLSVEDNIVFGLDVKKVPKPERKKRCQDVAEMLGLTDYLQRKPRALSGGQRQRVALARAIVNQAPICLMDEPLSNLDAKLRAHMRSEIRQIQRKLGMTMIYVTHDQIEAMTMGDRIMILHDGEIQQIGAPIDIYNKPANPFVATFIGSPSMNIANAVVQDQKTIAIADEISIPIPKDEQSILSSSNQLLVGIRPEYIKIAPKDSKDINRVLVEVLNVEVLGNETVFSFKLGDSEWWAKWTGQWSMTIGDTIPILLDYHSICLFDAETEKLLKAPSNIEQHVLNQEVVL</sequence>
<dbReference type="InterPro" id="IPR012340">
    <property type="entry name" value="NA-bd_OB-fold"/>
</dbReference>
<dbReference type="Pfam" id="PF17912">
    <property type="entry name" value="OB_MalK"/>
    <property type="match status" value="1"/>
</dbReference>
<dbReference type="PANTHER" id="PTHR43875">
    <property type="entry name" value="MALTODEXTRIN IMPORT ATP-BINDING PROTEIN MSMX"/>
    <property type="match status" value="1"/>
</dbReference>
<evidence type="ECO:0000256" key="4">
    <source>
        <dbReference type="ARBA" id="ARBA00022840"/>
    </source>
</evidence>
<dbReference type="InterPro" id="IPR003593">
    <property type="entry name" value="AAA+_ATPase"/>
</dbReference>
<dbReference type="PANTHER" id="PTHR43875:SF15">
    <property type="entry name" value="TREHALOSE IMPORT ATP-BINDING PROTEIN SUGC"/>
    <property type="match status" value="1"/>
</dbReference>
<evidence type="ECO:0000256" key="6">
    <source>
        <dbReference type="ARBA" id="ARBA00023136"/>
    </source>
</evidence>
<dbReference type="Gene3D" id="2.40.50.140">
    <property type="entry name" value="Nucleic acid-binding proteins"/>
    <property type="match status" value="1"/>
</dbReference>
<dbReference type="InterPro" id="IPR015855">
    <property type="entry name" value="ABC_transpr_MalK-like"/>
</dbReference>
<dbReference type="PROSITE" id="PS50893">
    <property type="entry name" value="ABC_TRANSPORTER_2"/>
    <property type="match status" value="1"/>
</dbReference>
<keyword evidence="4 8" id="KW-0067">ATP-binding</keyword>
<dbReference type="InterPro" id="IPR008995">
    <property type="entry name" value="Mo/tungstate-bd_C_term_dom"/>
</dbReference>
<keyword evidence="6" id="KW-0472">Membrane</keyword>
<accession>A0ABN0W130</accession>
<dbReference type="Proteomes" id="UP001500782">
    <property type="component" value="Unassembled WGS sequence"/>
</dbReference>
<evidence type="ECO:0000259" key="7">
    <source>
        <dbReference type="PROSITE" id="PS50893"/>
    </source>
</evidence>
<reference evidence="8 9" key="1">
    <citation type="journal article" date="2019" name="Int. J. Syst. Evol. Microbiol.">
        <title>The Global Catalogue of Microorganisms (GCM) 10K type strain sequencing project: providing services to taxonomists for standard genome sequencing and annotation.</title>
        <authorList>
            <consortium name="The Broad Institute Genomics Platform"/>
            <consortium name="The Broad Institute Genome Sequencing Center for Infectious Disease"/>
            <person name="Wu L."/>
            <person name="Ma J."/>
        </authorList>
    </citation>
    <scope>NUCLEOTIDE SEQUENCE [LARGE SCALE GENOMIC DNA]</scope>
    <source>
        <strain evidence="8 9">JCM 9731</strain>
    </source>
</reference>
<evidence type="ECO:0000313" key="8">
    <source>
        <dbReference type="EMBL" id="GAA0322414.1"/>
    </source>
</evidence>
<dbReference type="SUPFAM" id="SSF50331">
    <property type="entry name" value="MOP-like"/>
    <property type="match status" value="1"/>
</dbReference>
<dbReference type="Gene3D" id="3.40.50.300">
    <property type="entry name" value="P-loop containing nucleotide triphosphate hydrolases"/>
    <property type="match status" value="1"/>
</dbReference>
<dbReference type="SUPFAM" id="SSF52540">
    <property type="entry name" value="P-loop containing nucleoside triphosphate hydrolases"/>
    <property type="match status" value="1"/>
</dbReference>
<dbReference type="NCBIfam" id="NF008653">
    <property type="entry name" value="PRK11650.1"/>
    <property type="match status" value="1"/>
</dbReference>